<proteinExistence type="predicted"/>
<evidence type="ECO:0000259" key="1">
    <source>
        <dbReference type="Pfam" id="PF03625"/>
    </source>
</evidence>
<dbReference type="CDD" id="cd14797">
    <property type="entry name" value="DUF302"/>
    <property type="match status" value="1"/>
</dbReference>
<protein>
    <submittedName>
        <fullName evidence="2">TT1751-like protein</fullName>
    </submittedName>
</protein>
<dbReference type="KEGG" id="psco:LY89DRAFT_685521"/>
<feature type="domain" description="DUF302" evidence="1">
    <location>
        <begin position="96"/>
        <end position="143"/>
    </location>
</feature>
<gene>
    <name evidence="2" type="ORF">LY89DRAFT_685521</name>
</gene>
<dbReference type="InterPro" id="IPR005180">
    <property type="entry name" value="DUF302"/>
</dbReference>
<organism evidence="2 3">
    <name type="scientific">Mollisia scopiformis</name>
    <name type="common">Conifer needle endophyte fungus</name>
    <name type="synonym">Phialocephala scopiformis</name>
    <dbReference type="NCBI Taxonomy" id="149040"/>
    <lineage>
        <taxon>Eukaryota</taxon>
        <taxon>Fungi</taxon>
        <taxon>Dikarya</taxon>
        <taxon>Ascomycota</taxon>
        <taxon>Pezizomycotina</taxon>
        <taxon>Leotiomycetes</taxon>
        <taxon>Helotiales</taxon>
        <taxon>Mollisiaceae</taxon>
        <taxon>Mollisia</taxon>
    </lineage>
</organism>
<dbReference type="EMBL" id="KQ947416">
    <property type="protein sequence ID" value="KUJ16600.1"/>
    <property type="molecule type" value="Genomic_DNA"/>
</dbReference>
<dbReference type="SUPFAM" id="SSF103247">
    <property type="entry name" value="TT1751-like"/>
    <property type="match status" value="1"/>
</dbReference>
<reference evidence="2 3" key="1">
    <citation type="submission" date="2015-10" db="EMBL/GenBank/DDBJ databases">
        <title>Full genome of DAOMC 229536 Phialocephala scopiformis, a fungal endophyte of spruce producing the potent anti-insectan compound rugulosin.</title>
        <authorList>
            <consortium name="DOE Joint Genome Institute"/>
            <person name="Walker A.K."/>
            <person name="Frasz S.L."/>
            <person name="Seifert K.A."/>
            <person name="Miller J.D."/>
            <person name="Mondo S.J."/>
            <person name="Labutti K."/>
            <person name="Lipzen A."/>
            <person name="Dockter R."/>
            <person name="Kennedy M."/>
            <person name="Grigoriev I.V."/>
            <person name="Spatafora J.W."/>
        </authorList>
    </citation>
    <scope>NUCLEOTIDE SEQUENCE [LARGE SCALE GENOMIC DNA]</scope>
    <source>
        <strain evidence="2 3">CBS 120377</strain>
    </source>
</reference>
<accession>A0A194X8V2</accession>
<sequence>MATFKAEKYEATRITIQSPNSFNQVLKNLYSSIRDPSRVDEWKKKAKSITSYSDESRKQFEDNVNSAIGPHGFMIFQEFDHGSWIPLFNVGSGLKSKRIILGNPLVAITMLKHDITAGLAVPVEILVRELEKGGRTEVLYNLPSGLIAGLNDNEELRAAVEVLDRKLERLVREVCE</sequence>
<dbReference type="Gene3D" id="3.30.310.70">
    <property type="entry name" value="TT1751-like domain"/>
    <property type="match status" value="1"/>
</dbReference>
<dbReference type="AlphaFoldDB" id="A0A194X8V2"/>
<dbReference type="RefSeq" id="XP_018070955.1">
    <property type="nucleotide sequence ID" value="XM_018215103.1"/>
</dbReference>
<dbReference type="GeneID" id="28824829"/>
<evidence type="ECO:0000313" key="3">
    <source>
        <dbReference type="Proteomes" id="UP000070700"/>
    </source>
</evidence>
<dbReference type="Pfam" id="PF03625">
    <property type="entry name" value="DUF302"/>
    <property type="match status" value="1"/>
</dbReference>
<dbReference type="InParanoid" id="A0A194X8V2"/>
<dbReference type="Proteomes" id="UP000070700">
    <property type="component" value="Unassembled WGS sequence"/>
</dbReference>
<dbReference type="InterPro" id="IPR035923">
    <property type="entry name" value="TT1751-like_sf"/>
</dbReference>
<keyword evidence="3" id="KW-1185">Reference proteome</keyword>
<dbReference type="OrthoDB" id="5190258at2759"/>
<name>A0A194X8V2_MOLSC</name>
<evidence type="ECO:0000313" key="2">
    <source>
        <dbReference type="EMBL" id="KUJ16600.1"/>
    </source>
</evidence>